<gene>
    <name evidence="1" type="ORF">DA73_0223485</name>
</gene>
<protein>
    <submittedName>
        <fullName evidence="1">Uncharacterized protein</fullName>
    </submittedName>
</protein>
<proteinExistence type="predicted"/>
<dbReference type="EMBL" id="JHEG02000048">
    <property type="protein sequence ID" value="KIE11339.1"/>
    <property type="molecule type" value="Genomic_DNA"/>
</dbReference>
<sequence length="61" mass="7166">MIVLRVRFGELLSKSIADLNKNYDFKFLKQLLAQAVIDNTFDEFQEFYKGKLVSTLISRLH</sequence>
<reference evidence="1" key="1">
    <citation type="journal article" date="2015" name="Genome Announc.">
        <title>Draft Genome Sequence of Tolypothrix boutellei Strain VB521301.</title>
        <authorList>
            <person name="Chandrababunaidu M.M."/>
            <person name="Singh D."/>
            <person name="Sen D."/>
            <person name="Bhan S."/>
            <person name="Das S."/>
            <person name="Gupta A."/>
            <person name="Adhikary S.P."/>
            <person name="Tripathy S."/>
        </authorList>
    </citation>
    <scope>NUCLEOTIDE SEQUENCE</scope>
    <source>
        <strain evidence="1">VB521301</strain>
    </source>
</reference>
<name>A0A0C1R134_9CYAN</name>
<dbReference type="AlphaFoldDB" id="A0A0C1R134"/>
<evidence type="ECO:0000313" key="1">
    <source>
        <dbReference type="EMBL" id="KIE11339.1"/>
    </source>
</evidence>
<organism evidence="1">
    <name type="scientific">Tolypothrix bouteillei VB521301</name>
    <dbReference type="NCBI Taxonomy" id="1479485"/>
    <lineage>
        <taxon>Bacteria</taxon>
        <taxon>Bacillati</taxon>
        <taxon>Cyanobacteriota</taxon>
        <taxon>Cyanophyceae</taxon>
        <taxon>Nostocales</taxon>
        <taxon>Tolypothrichaceae</taxon>
        <taxon>Tolypothrix</taxon>
    </lineage>
</organism>
<comment type="caution">
    <text evidence="1">The sequence shown here is derived from an EMBL/GenBank/DDBJ whole genome shotgun (WGS) entry which is preliminary data.</text>
</comment>
<accession>A0A0C1R134</accession>
<dbReference type="STRING" id="1479485.DA73_0223485"/>